<gene>
    <name evidence="2" type="ORF">CBF30_03040</name>
</gene>
<protein>
    <submittedName>
        <fullName evidence="2">Helicase</fullName>
    </submittedName>
</protein>
<organism evidence="2 3">
    <name type="scientific">Vagococcus entomophilus</name>
    <dbReference type="NCBI Taxonomy" id="1160095"/>
    <lineage>
        <taxon>Bacteria</taxon>
        <taxon>Bacillati</taxon>
        <taxon>Bacillota</taxon>
        <taxon>Bacilli</taxon>
        <taxon>Lactobacillales</taxon>
        <taxon>Enterococcaceae</taxon>
        <taxon>Vagococcus</taxon>
    </lineage>
</organism>
<dbReference type="EMBL" id="NGJZ01000001">
    <property type="protein sequence ID" value="RSU08234.1"/>
    <property type="molecule type" value="Genomic_DNA"/>
</dbReference>
<evidence type="ECO:0000313" key="3">
    <source>
        <dbReference type="Proteomes" id="UP000288669"/>
    </source>
</evidence>
<feature type="domain" description="UvrD-like helicase C-terminal" evidence="1">
    <location>
        <begin position="826"/>
        <end position="870"/>
    </location>
</feature>
<dbReference type="AlphaFoldDB" id="A0A430AJR4"/>
<keyword evidence="3" id="KW-1185">Reference proteome</keyword>
<keyword evidence="2" id="KW-0378">Hydrolase</keyword>
<evidence type="ECO:0000259" key="1">
    <source>
        <dbReference type="Pfam" id="PF13538"/>
    </source>
</evidence>
<keyword evidence="2" id="KW-0347">Helicase</keyword>
<dbReference type="InterPro" id="IPR027785">
    <property type="entry name" value="UvrD-like_helicase_C"/>
</dbReference>
<dbReference type="Gene3D" id="3.40.50.300">
    <property type="entry name" value="P-loop containing nucleotide triphosphate hydrolases"/>
    <property type="match status" value="2"/>
</dbReference>
<keyword evidence="2" id="KW-0547">Nucleotide-binding</keyword>
<dbReference type="SUPFAM" id="SSF52540">
    <property type="entry name" value="P-loop containing nucleoside triphosphate hydrolases"/>
    <property type="match status" value="2"/>
</dbReference>
<dbReference type="GO" id="GO:0004386">
    <property type="term" value="F:helicase activity"/>
    <property type="evidence" value="ECO:0007669"/>
    <property type="project" value="UniProtKB-KW"/>
</dbReference>
<dbReference type="Pfam" id="PF13538">
    <property type="entry name" value="UvrD_C_2"/>
    <property type="match status" value="1"/>
</dbReference>
<name>A0A430AJR4_9ENTE</name>
<dbReference type="RefSeq" id="WP_170168916.1">
    <property type="nucleotide sequence ID" value="NZ_JBHLWU010000001.1"/>
</dbReference>
<comment type="caution">
    <text evidence="2">The sequence shown here is derived from an EMBL/GenBank/DDBJ whole genome shotgun (WGS) entry which is preliminary data.</text>
</comment>
<dbReference type="Proteomes" id="UP000288669">
    <property type="component" value="Unassembled WGS sequence"/>
</dbReference>
<evidence type="ECO:0000313" key="2">
    <source>
        <dbReference type="EMBL" id="RSU08234.1"/>
    </source>
</evidence>
<proteinExistence type="predicted"/>
<reference evidence="2 3" key="1">
    <citation type="submission" date="2017-05" db="EMBL/GenBank/DDBJ databases">
        <title>Vagococcus spp. assemblies.</title>
        <authorList>
            <person name="Gulvik C.A."/>
        </authorList>
    </citation>
    <scope>NUCLEOTIDE SEQUENCE [LARGE SCALE GENOMIC DNA]</scope>
    <source>
        <strain evidence="2 3">DSM 24756</strain>
    </source>
</reference>
<accession>A0A430AJR4</accession>
<dbReference type="Pfam" id="PF13604">
    <property type="entry name" value="AAA_30"/>
    <property type="match status" value="1"/>
</dbReference>
<sequence>MKKIDEKISAIDTNICQNIDKNQDNRGFLAQNILAQLRNFVEYISIKYYVNSISGDISGIPEDMYDEINQGLNFIKGNSKLYFLAKFHQMLQKSVSHYTMSEENSERLMLKYYEYLLKIKKNLKTDFNLNVLSNIDKFPVNLDNQLSDYYEKIVDKLEMTYVSEISEDRYYIQKTKPFFIDNEIYYEITFREANDKTSKFERNIAFTNQDILSNYAVKLSIKHDTVNMYGKHMPILIINNWEVSIRPCELNVFSQILNNFTQIQSNHNEYRRLMEFIKKSRFNILDILLLETSSYEKVKKYVTSKSKKVYLFKTLDTCREIILNNRPGCNVLRYLSYHFNNKIMKLQKNRYGNSCERLSNLRVEYGCIPFDEMPFVSSLLGHNPKIYDLLWCIDTNGREHELLARKIQINSQTNGKLYTSIDELESFEDIHLLIEKYNSNLYWKQRETREIGNVGKNYYIKGFEDDVINILEKLKEISKEGIENYENSVESWLNTGSYIIDCKDKKEILKTMFSNSKVSLIYGAAGTGKSTMINHASNFFGLQKKLLLANTNPAVDNLKRKVSAPNCEFKTIAKYLYSKEKQDCDLLIIDECSTVSNSDMIKILSKADFKLLILVGDIYQIESITFGNWFKLAKTNVSRTSVFELTEPYRTKDKPLLNLWTKVRKNEDDLIEYLTANNYSVRLDESVFLTDDLDEIILCLNYDGLYGINNINCFLQSNNPNKLVNWGVVSYKIGDPVLFNETSRFSPVLFNNLKGKISNIEKLDTGIIFDIEIETVINEIDIVDLDLELISSTQNSSIVRLSVYKYPNMSDNDNDSDDTVVPFQIAYAISIHKAQGLEFNSVKLIITDEIDELITHNILYTAITRTKKNLKIYWTPETEKKVIEHIRIDESRKDESILKRKLK</sequence>
<dbReference type="CDD" id="cd18809">
    <property type="entry name" value="SF1_C_RecD"/>
    <property type="match status" value="1"/>
</dbReference>
<dbReference type="InterPro" id="IPR027417">
    <property type="entry name" value="P-loop_NTPase"/>
</dbReference>
<keyword evidence="2" id="KW-0067">ATP-binding</keyword>